<evidence type="ECO:0000313" key="2">
    <source>
        <dbReference type="EMBL" id="MEJ2890749.1"/>
    </source>
</evidence>
<keyword evidence="1" id="KW-1133">Transmembrane helix</keyword>
<sequence length="68" mass="7345">MTVVGTIVCLGFLAVLGTRVGLTEAVWPEYRVRRTQRRVVHGLDLVAVLLVLVLLATLAAVMGPFLLS</sequence>
<proteinExistence type="predicted"/>
<accession>A0ABU8NE97</accession>
<evidence type="ECO:0000256" key="1">
    <source>
        <dbReference type="SAM" id="Phobius"/>
    </source>
</evidence>
<name>A0ABU8NE97_9PSEU</name>
<protein>
    <submittedName>
        <fullName evidence="2">Uncharacterized protein</fullName>
    </submittedName>
</protein>
<keyword evidence="3" id="KW-1185">Reference proteome</keyword>
<keyword evidence="1" id="KW-0472">Membrane</keyword>
<dbReference type="Proteomes" id="UP001370100">
    <property type="component" value="Unassembled WGS sequence"/>
</dbReference>
<organism evidence="2 3">
    <name type="scientific">Actinomycetospora aeridis</name>
    <dbReference type="NCBI Taxonomy" id="3129231"/>
    <lineage>
        <taxon>Bacteria</taxon>
        <taxon>Bacillati</taxon>
        <taxon>Actinomycetota</taxon>
        <taxon>Actinomycetes</taxon>
        <taxon>Pseudonocardiales</taxon>
        <taxon>Pseudonocardiaceae</taxon>
        <taxon>Actinomycetospora</taxon>
    </lineage>
</organism>
<gene>
    <name evidence="2" type="ORF">WCD41_30120</name>
</gene>
<keyword evidence="1" id="KW-0812">Transmembrane</keyword>
<dbReference type="EMBL" id="JBBEGL010000017">
    <property type="protein sequence ID" value="MEJ2890749.1"/>
    <property type="molecule type" value="Genomic_DNA"/>
</dbReference>
<feature type="transmembrane region" description="Helical" evidence="1">
    <location>
        <begin position="45"/>
        <end position="67"/>
    </location>
</feature>
<evidence type="ECO:0000313" key="3">
    <source>
        <dbReference type="Proteomes" id="UP001370100"/>
    </source>
</evidence>
<dbReference type="RefSeq" id="WP_337718942.1">
    <property type="nucleotide sequence ID" value="NZ_JBBEGL010000017.1"/>
</dbReference>
<comment type="caution">
    <text evidence="2">The sequence shown here is derived from an EMBL/GenBank/DDBJ whole genome shotgun (WGS) entry which is preliminary data.</text>
</comment>
<reference evidence="2 3" key="1">
    <citation type="submission" date="2024-03" db="EMBL/GenBank/DDBJ databases">
        <title>Actinomycetospora sp. OC33-EN06, a novel actinomycete isolated from wild orchid (Aerides multiflora).</title>
        <authorList>
            <person name="Suriyachadkun C."/>
        </authorList>
    </citation>
    <scope>NUCLEOTIDE SEQUENCE [LARGE SCALE GENOMIC DNA]</scope>
    <source>
        <strain evidence="2 3">OC33-EN06</strain>
    </source>
</reference>